<dbReference type="EMBL" id="KN838558">
    <property type="protein sequence ID" value="KIK05635.1"/>
    <property type="molecule type" value="Genomic_DNA"/>
</dbReference>
<sequence length="798" mass="85837">MYGWKAEGRSTSGSSSREKIARAGGEGLECAELFSLGIEILTLEGLVKAKTADERFQRMCDPTGGVGEKKCDETRVITYVVGRPKIRIQASPVIVCQGRVDHLAYLIAPLTVSGQTGRSTEIRQQWSGRLESYHITSQAVRRVCRVESFNSASSGKIENGGDLQSMGRILAFECVFHPVANKVLSKSKRPSPRRISSSAQHASISCCRKWRLRTIFVDEPTKSEYSPHTTAPTTGSWYIADKPPSASAPMIGPPSTFYNPEDVSQQLRDSHTQQYQQWIEMFDNQLRGTTTAYGALQQQHPHHHHRGYHPAPQTQFNFVAGQYTPPHSLSAYAESASGDTVTQSNVGAPSHDSERIGEGYQPYYDLLAATVGTSSSSVSPQSYNPRARSESTLHSYAGTPSSAYQEPTHSHAHSLQTNPQQRSSAHTQSQQQTQPQRPTQPTQPAHSHARQQHLSPHHQAYSSGSNTLSTHSASLSPASVSWTDDASYPNAHPSPPTVNGRGKYAQPQPQPQHRQNGALNGALGRSAHPKKTVGTAELSPGGSPPGTAGINGVNGTSSQSHQPPKQTHSHHLLVGPTPPPPQPPKANGTGTKTGSKRKRVKRNSGEGSSSPPQNEHRPQNPQQSHQQNGNGSGQLKIVPWTEFAGEPGSDSDSDDSDDVGFFDGGGIGVGLGGLGVVSKGVKRGRGFGGRSRLVESVCGGDGWWRALVEKAFGSETLVSPYAAAYIVHCGIAACFQSGLLSCIHSVIYDEEPELTALALFFSYTLTPVWLCTKIASVNILHHTLGQYPVALTSGQPRA</sequence>
<evidence type="ECO:0000313" key="2">
    <source>
        <dbReference type="EMBL" id="KIK05635.1"/>
    </source>
</evidence>
<dbReference type="AlphaFoldDB" id="A0A0C9X0N1"/>
<feature type="compositionally biased region" description="Polar residues" evidence="1">
    <location>
        <begin position="390"/>
        <end position="419"/>
    </location>
</feature>
<feature type="region of interest" description="Disordered" evidence="1">
    <location>
        <begin position="642"/>
        <end position="661"/>
    </location>
</feature>
<feature type="region of interest" description="Disordered" evidence="1">
    <location>
        <begin position="374"/>
        <end position="634"/>
    </location>
</feature>
<proteinExistence type="predicted"/>
<feature type="compositionally biased region" description="Low complexity" evidence="1">
    <location>
        <begin position="619"/>
        <end position="629"/>
    </location>
</feature>
<keyword evidence="3" id="KW-1185">Reference proteome</keyword>
<feature type="compositionally biased region" description="Low complexity" evidence="1">
    <location>
        <begin position="420"/>
        <end position="446"/>
    </location>
</feature>
<feature type="compositionally biased region" description="Polar residues" evidence="1">
    <location>
        <begin position="337"/>
        <end position="347"/>
    </location>
</feature>
<protein>
    <submittedName>
        <fullName evidence="2">Uncharacterized protein</fullName>
    </submittedName>
</protein>
<evidence type="ECO:0000256" key="1">
    <source>
        <dbReference type="SAM" id="MobiDB-lite"/>
    </source>
</evidence>
<feature type="compositionally biased region" description="Polar residues" evidence="1">
    <location>
        <begin position="460"/>
        <end position="484"/>
    </location>
</feature>
<feature type="region of interest" description="Disordered" evidence="1">
    <location>
        <begin position="329"/>
        <end position="357"/>
    </location>
</feature>
<reference evidence="2 3" key="1">
    <citation type="submission" date="2014-04" db="EMBL/GenBank/DDBJ databases">
        <authorList>
            <consortium name="DOE Joint Genome Institute"/>
            <person name="Kuo A."/>
            <person name="Kohler A."/>
            <person name="Nagy L.G."/>
            <person name="Floudas D."/>
            <person name="Copeland A."/>
            <person name="Barry K.W."/>
            <person name="Cichocki N."/>
            <person name="Veneault-Fourrey C."/>
            <person name="LaButti K."/>
            <person name="Lindquist E.A."/>
            <person name="Lipzen A."/>
            <person name="Lundell T."/>
            <person name="Morin E."/>
            <person name="Murat C."/>
            <person name="Sun H."/>
            <person name="Tunlid A."/>
            <person name="Henrissat B."/>
            <person name="Grigoriev I.V."/>
            <person name="Hibbett D.S."/>
            <person name="Martin F."/>
            <person name="Nordberg H.P."/>
            <person name="Cantor M.N."/>
            <person name="Hua S.X."/>
        </authorList>
    </citation>
    <scope>NUCLEOTIDE SEQUENCE [LARGE SCALE GENOMIC DNA]</scope>
    <source>
        <strain evidence="2 3">LaAM-08-1</strain>
    </source>
</reference>
<accession>A0A0C9X0N1</accession>
<reference evidence="3" key="2">
    <citation type="submission" date="2015-01" db="EMBL/GenBank/DDBJ databases">
        <title>Evolutionary Origins and Diversification of the Mycorrhizal Mutualists.</title>
        <authorList>
            <consortium name="DOE Joint Genome Institute"/>
            <consortium name="Mycorrhizal Genomics Consortium"/>
            <person name="Kohler A."/>
            <person name="Kuo A."/>
            <person name="Nagy L.G."/>
            <person name="Floudas D."/>
            <person name="Copeland A."/>
            <person name="Barry K.W."/>
            <person name="Cichocki N."/>
            <person name="Veneault-Fourrey C."/>
            <person name="LaButti K."/>
            <person name="Lindquist E.A."/>
            <person name="Lipzen A."/>
            <person name="Lundell T."/>
            <person name="Morin E."/>
            <person name="Murat C."/>
            <person name="Riley R."/>
            <person name="Ohm R."/>
            <person name="Sun H."/>
            <person name="Tunlid A."/>
            <person name="Henrissat B."/>
            <person name="Grigoriev I.V."/>
            <person name="Hibbett D.S."/>
            <person name="Martin F."/>
        </authorList>
    </citation>
    <scope>NUCLEOTIDE SEQUENCE [LARGE SCALE GENOMIC DNA]</scope>
    <source>
        <strain evidence="3">LaAM-08-1</strain>
    </source>
</reference>
<gene>
    <name evidence="2" type="ORF">K443DRAFT_120422</name>
</gene>
<feature type="compositionally biased region" description="Acidic residues" evidence="1">
    <location>
        <begin position="649"/>
        <end position="660"/>
    </location>
</feature>
<organism evidence="2 3">
    <name type="scientific">Laccaria amethystina LaAM-08-1</name>
    <dbReference type="NCBI Taxonomy" id="1095629"/>
    <lineage>
        <taxon>Eukaryota</taxon>
        <taxon>Fungi</taxon>
        <taxon>Dikarya</taxon>
        <taxon>Basidiomycota</taxon>
        <taxon>Agaricomycotina</taxon>
        <taxon>Agaricomycetes</taxon>
        <taxon>Agaricomycetidae</taxon>
        <taxon>Agaricales</taxon>
        <taxon>Agaricineae</taxon>
        <taxon>Hydnangiaceae</taxon>
        <taxon>Laccaria</taxon>
    </lineage>
</organism>
<evidence type="ECO:0000313" key="3">
    <source>
        <dbReference type="Proteomes" id="UP000054477"/>
    </source>
</evidence>
<dbReference type="Proteomes" id="UP000054477">
    <property type="component" value="Unassembled WGS sequence"/>
</dbReference>
<feature type="compositionally biased region" description="Polar residues" evidence="1">
    <location>
        <begin position="553"/>
        <end position="566"/>
    </location>
</feature>
<name>A0A0C9X0N1_9AGAR</name>
<dbReference type="HOGENOM" id="CLU_019226_0_0_1"/>
<dbReference type="OrthoDB" id="3070202at2759"/>